<reference evidence="2" key="1">
    <citation type="submission" date="2021-01" db="EMBL/GenBank/DDBJ databases">
        <authorList>
            <person name="Corre E."/>
            <person name="Pelletier E."/>
            <person name="Niang G."/>
            <person name="Scheremetjew M."/>
            <person name="Finn R."/>
            <person name="Kale V."/>
            <person name="Holt S."/>
            <person name="Cochrane G."/>
            <person name="Meng A."/>
            <person name="Brown T."/>
            <person name="Cohen L."/>
        </authorList>
    </citation>
    <scope>NUCLEOTIDE SEQUENCE</scope>
    <source>
        <strain evidence="2">UTEX LB 985</strain>
    </source>
</reference>
<evidence type="ECO:0000313" key="2">
    <source>
        <dbReference type="EMBL" id="CAD9502245.1"/>
    </source>
</evidence>
<dbReference type="InterPro" id="IPR046939">
    <property type="entry name" value="TPPII_C_sf"/>
</dbReference>
<name>A0A7S2HWP8_9EUKA</name>
<dbReference type="EMBL" id="HBGU01053922">
    <property type="protein sequence ID" value="CAD9502245.1"/>
    <property type="molecule type" value="Transcribed_RNA"/>
</dbReference>
<dbReference type="AlphaFoldDB" id="A0A7S2HWP8"/>
<evidence type="ECO:0000256" key="1">
    <source>
        <dbReference type="SAM" id="Coils"/>
    </source>
</evidence>
<dbReference type="Gene3D" id="1.25.40.710">
    <property type="match status" value="1"/>
</dbReference>
<keyword evidence="1" id="KW-0175">Coiled coil</keyword>
<organism evidence="2">
    <name type="scientific">Haptolina brevifila</name>
    <dbReference type="NCBI Taxonomy" id="156173"/>
    <lineage>
        <taxon>Eukaryota</taxon>
        <taxon>Haptista</taxon>
        <taxon>Haptophyta</taxon>
        <taxon>Prymnesiophyceae</taxon>
        <taxon>Prymnesiales</taxon>
        <taxon>Prymnesiaceae</taxon>
        <taxon>Haptolina</taxon>
    </lineage>
</organism>
<proteinExistence type="predicted"/>
<sequence length="237" mass="25847">MAAELQAELAAVQRDHAEMQELVRGEPLGAAVLRLTAERKAAEARAEAVAEAAAALLAPSGPVDVMPLAQYYGVSRDTDDKSKASKKEAKRMAEQRKALRLSLLAKADAQRLAHAAAIRGKGEEEDMGEGVEQVDKEAVSPLLTVVREMRSWVSKEEDVEEGERDAYALTIAAYEMEMGRPGRALKTLRGRVKKEGNKADEVATELLSLYKVLGLEHWATNAEELKAFKFPVAKPPL</sequence>
<protein>
    <submittedName>
        <fullName evidence="2">Uncharacterized protein</fullName>
    </submittedName>
</protein>
<accession>A0A7S2HWP8</accession>
<feature type="coiled-coil region" evidence="1">
    <location>
        <begin position="2"/>
        <end position="52"/>
    </location>
</feature>
<gene>
    <name evidence="2" type="ORF">CBRE1094_LOCUS29480</name>
</gene>